<reference evidence="2" key="1">
    <citation type="journal article" date="2023" name="Front. Plant Sci.">
        <title>Chromosomal-level genome assembly of Melastoma candidum provides insights into trichome evolution.</title>
        <authorList>
            <person name="Zhong Y."/>
            <person name="Wu W."/>
            <person name="Sun C."/>
            <person name="Zou P."/>
            <person name="Liu Y."/>
            <person name="Dai S."/>
            <person name="Zhou R."/>
        </authorList>
    </citation>
    <scope>NUCLEOTIDE SEQUENCE [LARGE SCALE GENOMIC DNA]</scope>
</reference>
<accession>A0ACB9MBT6</accession>
<organism evidence="1 2">
    <name type="scientific">Melastoma candidum</name>
    <dbReference type="NCBI Taxonomy" id="119954"/>
    <lineage>
        <taxon>Eukaryota</taxon>
        <taxon>Viridiplantae</taxon>
        <taxon>Streptophyta</taxon>
        <taxon>Embryophyta</taxon>
        <taxon>Tracheophyta</taxon>
        <taxon>Spermatophyta</taxon>
        <taxon>Magnoliopsida</taxon>
        <taxon>eudicotyledons</taxon>
        <taxon>Gunneridae</taxon>
        <taxon>Pentapetalae</taxon>
        <taxon>rosids</taxon>
        <taxon>malvids</taxon>
        <taxon>Myrtales</taxon>
        <taxon>Melastomataceae</taxon>
        <taxon>Melastomatoideae</taxon>
        <taxon>Melastomateae</taxon>
        <taxon>Melastoma</taxon>
    </lineage>
</organism>
<gene>
    <name evidence="1" type="ORF">MLD38_034199</name>
</gene>
<proteinExistence type="predicted"/>
<dbReference type="Proteomes" id="UP001057402">
    <property type="component" value="Chromosome 10"/>
</dbReference>
<evidence type="ECO:0000313" key="2">
    <source>
        <dbReference type="Proteomes" id="UP001057402"/>
    </source>
</evidence>
<sequence length="316" mass="34930">MPSLSQQRPKKRSMSRSNSGGFFACFRPMVPERDDHLVRSRSSPIRPGRIDRGAVTAYVGFHDGKEAAVLPGIPPFPRRRKGEVDDPPRKEGTRKKFVRATKAILFEMSLVKKVEKKRKSKKTTEEPNVDLFKRAERILRLMSHGSGSARKSKPWEDSTRSNNEVSVSPHSSASASSRSLTRLNQLSSTCGSRSNTRDVGTAKLLSSSISSEPKKTSTQDRPQSAPARAYSSLADAPMCLILLTLVVLIFWGKLCAIVLTSTCMVVSFPASASHRSSSDEADDSLDSVEYKKRIIMEGLLQRQRSGGPQPPRFRPS</sequence>
<comment type="caution">
    <text evidence="1">The sequence shown here is derived from an EMBL/GenBank/DDBJ whole genome shotgun (WGS) entry which is preliminary data.</text>
</comment>
<protein>
    <submittedName>
        <fullName evidence="1">Uncharacterized protein</fullName>
    </submittedName>
</protein>
<name>A0ACB9MBT6_9MYRT</name>
<dbReference type="EMBL" id="CM042889">
    <property type="protein sequence ID" value="KAI4320754.1"/>
    <property type="molecule type" value="Genomic_DNA"/>
</dbReference>
<keyword evidence="2" id="KW-1185">Reference proteome</keyword>
<evidence type="ECO:0000313" key="1">
    <source>
        <dbReference type="EMBL" id="KAI4320754.1"/>
    </source>
</evidence>